<keyword evidence="3" id="KW-1185">Reference proteome</keyword>
<feature type="chain" id="PRO_5002800524" description="Lipoprotein" evidence="1">
    <location>
        <begin position="22"/>
        <end position="118"/>
    </location>
</feature>
<proteinExistence type="predicted"/>
<dbReference type="AlphaFoldDB" id="B4D707"/>
<organism evidence="2 3">
    <name type="scientific">Chthoniobacter flavus Ellin428</name>
    <dbReference type="NCBI Taxonomy" id="497964"/>
    <lineage>
        <taxon>Bacteria</taxon>
        <taxon>Pseudomonadati</taxon>
        <taxon>Verrucomicrobiota</taxon>
        <taxon>Spartobacteria</taxon>
        <taxon>Chthoniobacterales</taxon>
        <taxon>Chthoniobacteraceae</taxon>
        <taxon>Chthoniobacter</taxon>
    </lineage>
</organism>
<evidence type="ECO:0008006" key="4">
    <source>
        <dbReference type="Google" id="ProtNLM"/>
    </source>
</evidence>
<evidence type="ECO:0000313" key="2">
    <source>
        <dbReference type="EMBL" id="EDY17658.1"/>
    </source>
</evidence>
<dbReference type="InParanoid" id="B4D707"/>
<name>B4D707_9BACT</name>
<dbReference type="Proteomes" id="UP000005824">
    <property type="component" value="Unassembled WGS sequence"/>
</dbReference>
<dbReference type="EMBL" id="ABVL01000017">
    <property type="protein sequence ID" value="EDY17658.1"/>
    <property type="molecule type" value="Genomic_DNA"/>
</dbReference>
<accession>B4D707</accession>
<comment type="caution">
    <text evidence="2">The sequence shown here is derived from an EMBL/GenBank/DDBJ whole genome shotgun (WGS) entry which is preliminary data.</text>
</comment>
<dbReference type="STRING" id="497964.CfE428DRAFT_4697"/>
<evidence type="ECO:0000313" key="3">
    <source>
        <dbReference type="Proteomes" id="UP000005824"/>
    </source>
</evidence>
<evidence type="ECO:0000256" key="1">
    <source>
        <dbReference type="SAM" id="SignalP"/>
    </source>
</evidence>
<dbReference type="RefSeq" id="WP_006982018.1">
    <property type="nucleotide sequence ID" value="NZ_ABVL01000017.1"/>
</dbReference>
<sequence>MKRVALFLVWLGMMVGHSAFASEPPPLEKSDAQRIMEAMDWTDVTVLAIRQGVDAHGATAPIYATVVGLGTFQGRHHSICQTVYYDKDLDWYFLDIHDQSARLWNKNGCQDIKPWGLW</sequence>
<feature type="signal peptide" evidence="1">
    <location>
        <begin position="1"/>
        <end position="21"/>
    </location>
</feature>
<protein>
    <recommendedName>
        <fullName evidence="4">Lipoprotein</fullName>
    </recommendedName>
</protein>
<gene>
    <name evidence="2" type="ORF">CfE428DRAFT_4697</name>
</gene>
<keyword evidence="1" id="KW-0732">Signal</keyword>
<reference evidence="2 3" key="1">
    <citation type="journal article" date="2011" name="J. Bacteriol.">
        <title>Genome sequence of Chthoniobacter flavus Ellin428, an aerobic heterotrophic soil bacterium.</title>
        <authorList>
            <person name="Kant R."/>
            <person name="van Passel M.W."/>
            <person name="Palva A."/>
            <person name="Lucas S."/>
            <person name="Lapidus A."/>
            <person name="Glavina Del Rio T."/>
            <person name="Dalin E."/>
            <person name="Tice H."/>
            <person name="Bruce D."/>
            <person name="Goodwin L."/>
            <person name="Pitluck S."/>
            <person name="Larimer F.W."/>
            <person name="Land M.L."/>
            <person name="Hauser L."/>
            <person name="Sangwan P."/>
            <person name="de Vos W.M."/>
            <person name="Janssen P.H."/>
            <person name="Smidt H."/>
        </authorList>
    </citation>
    <scope>NUCLEOTIDE SEQUENCE [LARGE SCALE GENOMIC DNA]</scope>
    <source>
        <strain evidence="2 3">Ellin428</strain>
    </source>
</reference>